<name>A0ACC1NC43_9HYPO</name>
<evidence type="ECO:0000313" key="2">
    <source>
        <dbReference type="Proteomes" id="UP001143910"/>
    </source>
</evidence>
<proteinExistence type="predicted"/>
<comment type="caution">
    <text evidence="1">The sequence shown here is derived from an EMBL/GenBank/DDBJ whole genome shotgun (WGS) entry which is preliminary data.</text>
</comment>
<accession>A0ACC1NC43</accession>
<evidence type="ECO:0000313" key="1">
    <source>
        <dbReference type="EMBL" id="KAJ2976191.1"/>
    </source>
</evidence>
<protein>
    <submittedName>
        <fullName evidence="1">Uncharacterized protein</fullName>
    </submittedName>
</protein>
<keyword evidence="2" id="KW-1185">Reference proteome</keyword>
<organism evidence="1 2">
    <name type="scientific">Zarea fungicola</name>
    <dbReference type="NCBI Taxonomy" id="93591"/>
    <lineage>
        <taxon>Eukaryota</taxon>
        <taxon>Fungi</taxon>
        <taxon>Dikarya</taxon>
        <taxon>Ascomycota</taxon>
        <taxon>Pezizomycotina</taxon>
        <taxon>Sordariomycetes</taxon>
        <taxon>Hypocreomycetidae</taxon>
        <taxon>Hypocreales</taxon>
        <taxon>Cordycipitaceae</taxon>
        <taxon>Zarea</taxon>
    </lineage>
</organism>
<sequence>MQSVELLSSNRVSKPIILHIGDPIKYNFEEYQRFSTQFNVIRPTVQDRQRPAFISALKEKRWGDFSAIYRPFWNTGGEMGNWDDELIQLLPNSVQIFASAGAGYDWVNTELLAERGILYCNGASASSEAVADMAIFHIIAAFRNLAWSQLAARSLDPVRWVDAHENVAATAFNPRGQTLGIIGMGNIGYMIAVKAYTAFGMNIAYYDIYRKSGPQERAVEAKYYSNMDALLAVSDCILTATPFAGQVLITKERLAKFKDGARFINIARGSLVDEEALVEALASGKLKAAGLDVFANEPHVHPGLVKMENVTLTCHNAGASLDTHIGFEKLAMENIQGYLLEGKTKTAVNSHLIPSKI</sequence>
<reference evidence="1" key="1">
    <citation type="submission" date="2022-08" db="EMBL/GenBank/DDBJ databases">
        <title>Genome Sequence of Lecanicillium fungicola.</title>
        <authorList>
            <person name="Buettner E."/>
        </authorList>
    </citation>
    <scope>NUCLEOTIDE SEQUENCE</scope>
    <source>
        <strain evidence="1">Babe33</strain>
    </source>
</reference>
<dbReference type="Proteomes" id="UP001143910">
    <property type="component" value="Unassembled WGS sequence"/>
</dbReference>
<dbReference type="EMBL" id="JANJQO010000611">
    <property type="protein sequence ID" value="KAJ2976191.1"/>
    <property type="molecule type" value="Genomic_DNA"/>
</dbReference>
<gene>
    <name evidence="1" type="ORF">NQ176_g5095</name>
</gene>